<name>A0A975YIL8_9PROT</name>
<evidence type="ECO:0000313" key="9">
    <source>
        <dbReference type="Proteomes" id="UP000694001"/>
    </source>
</evidence>
<dbReference type="RefSeq" id="WP_218284386.1">
    <property type="nucleotide sequence ID" value="NZ_CP076448.1"/>
</dbReference>
<sequence>MPDCDATRLTRKRPVRPSDAASLVLVRHEGGAVSVLMGQRSAQHRFMPRALVFPGGRVDARDRSAPAPVVPGLPAGFAATALRETREETGLVAGADVPLAYLCRLVTPPWMPIRFDARFLVAPAEAFSGTLGGSGELELLRWVPLEEAFALDLAQPTRVVLDELVAWLALDPAQRAVHVPGCWRHRAGLLRREPPGQFASRKVSEPP</sequence>
<evidence type="ECO:0000259" key="7">
    <source>
        <dbReference type="PROSITE" id="PS51462"/>
    </source>
</evidence>
<comment type="cofactor">
    <cofactor evidence="2">
        <name>Mg(2+)</name>
        <dbReference type="ChEBI" id="CHEBI:18420"/>
    </cofactor>
</comment>
<dbReference type="GO" id="GO:0016818">
    <property type="term" value="F:hydrolase activity, acting on acid anhydrides, in phosphorus-containing anhydrides"/>
    <property type="evidence" value="ECO:0007669"/>
    <property type="project" value="InterPro"/>
</dbReference>
<evidence type="ECO:0000313" key="8">
    <source>
        <dbReference type="EMBL" id="QXM23527.1"/>
    </source>
</evidence>
<dbReference type="EMBL" id="CP076448">
    <property type="protein sequence ID" value="QXM23527.1"/>
    <property type="molecule type" value="Genomic_DNA"/>
</dbReference>
<keyword evidence="5" id="KW-0460">Magnesium</keyword>
<dbReference type="Proteomes" id="UP000694001">
    <property type="component" value="Chromosome"/>
</dbReference>
<keyword evidence="3" id="KW-0479">Metal-binding</keyword>
<dbReference type="PANTHER" id="PTHR12318:SF0">
    <property type="entry name" value="ACYL-COENZYME A DIPHOSPHATASE NUDT19"/>
    <property type="match status" value="1"/>
</dbReference>
<dbReference type="InterPro" id="IPR039121">
    <property type="entry name" value="NUDT19"/>
</dbReference>
<evidence type="ECO:0000256" key="4">
    <source>
        <dbReference type="ARBA" id="ARBA00022801"/>
    </source>
</evidence>
<keyword evidence="6" id="KW-0464">Manganese</keyword>
<evidence type="ECO:0000256" key="6">
    <source>
        <dbReference type="ARBA" id="ARBA00023211"/>
    </source>
</evidence>
<dbReference type="PANTHER" id="PTHR12318">
    <property type="entry name" value="TESTOSTERONE-REGULATED PROTEIN RP2"/>
    <property type="match status" value="1"/>
</dbReference>
<keyword evidence="9" id="KW-1185">Reference proteome</keyword>
<dbReference type="Pfam" id="PF00293">
    <property type="entry name" value="NUDIX"/>
    <property type="match status" value="1"/>
</dbReference>
<dbReference type="CDD" id="cd18870">
    <property type="entry name" value="NUDIX_AcylCoAdiphos_Nudt19"/>
    <property type="match status" value="1"/>
</dbReference>
<dbReference type="AlphaFoldDB" id="A0A975YIL8"/>
<organism evidence="8 9">
    <name type="scientific">Elioraea tepida</name>
    <dbReference type="NCBI Taxonomy" id="2843330"/>
    <lineage>
        <taxon>Bacteria</taxon>
        <taxon>Pseudomonadati</taxon>
        <taxon>Pseudomonadota</taxon>
        <taxon>Alphaproteobacteria</taxon>
        <taxon>Acetobacterales</taxon>
        <taxon>Elioraeaceae</taxon>
        <taxon>Elioraea</taxon>
    </lineage>
</organism>
<evidence type="ECO:0000256" key="2">
    <source>
        <dbReference type="ARBA" id="ARBA00001946"/>
    </source>
</evidence>
<proteinExistence type="predicted"/>
<dbReference type="InterPro" id="IPR000086">
    <property type="entry name" value="NUDIX_hydrolase_dom"/>
</dbReference>
<evidence type="ECO:0000256" key="3">
    <source>
        <dbReference type="ARBA" id="ARBA00022723"/>
    </source>
</evidence>
<feature type="domain" description="Nudix hydrolase" evidence="7">
    <location>
        <begin position="17"/>
        <end position="165"/>
    </location>
</feature>
<dbReference type="KEGG" id="elio:KO353_09310"/>
<dbReference type="PROSITE" id="PS51462">
    <property type="entry name" value="NUDIX"/>
    <property type="match status" value="1"/>
</dbReference>
<accession>A0A975YIL8</accession>
<gene>
    <name evidence="8" type="ORF">KO353_09310</name>
</gene>
<comment type="cofactor">
    <cofactor evidence="1">
        <name>Mn(2+)</name>
        <dbReference type="ChEBI" id="CHEBI:29035"/>
    </cofactor>
</comment>
<protein>
    <submittedName>
        <fullName evidence="8">NUDIX domain-containing protein</fullName>
    </submittedName>
</protein>
<evidence type="ECO:0000256" key="5">
    <source>
        <dbReference type="ARBA" id="ARBA00022842"/>
    </source>
</evidence>
<dbReference type="GO" id="GO:0046872">
    <property type="term" value="F:metal ion binding"/>
    <property type="evidence" value="ECO:0007669"/>
    <property type="project" value="UniProtKB-KW"/>
</dbReference>
<keyword evidence="4" id="KW-0378">Hydrolase</keyword>
<reference evidence="8" key="1">
    <citation type="submission" date="2021-06" db="EMBL/GenBank/DDBJ databases">
        <title>Elioraea tepida, sp. nov., a moderately thermophilic aerobic anoxygenic phototrophic bacterium isolated from an alkaline siliceous hot spring mat community in Yellowstone National Park, WY, USA.</title>
        <authorList>
            <person name="Saini M.K."/>
            <person name="Yoshida S."/>
            <person name="Sebastian A."/>
            <person name="Hirose S."/>
            <person name="Hara E."/>
            <person name="Tamaki H."/>
            <person name="Soulier N.T."/>
            <person name="Albert I."/>
            <person name="Hanada S."/>
            <person name="Bryant D.A."/>
            <person name="Tank M."/>
        </authorList>
    </citation>
    <scope>NUCLEOTIDE SEQUENCE</scope>
    <source>
        <strain evidence="8">MS-P2</strain>
    </source>
</reference>
<evidence type="ECO:0000256" key="1">
    <source>
        <dbReference type="ARBA" id="ARBA00001936"/>
    </source>
</evidence>